<accession>A0A6P1VXR6</accession>
<name>A0A6P1VXR6_9BACT</name>
<dbReference type="EMBL" id="CP045997">
    <property type="protein sequence ID" value="QHV97991.1"/>
    <property type="molecule type" value="Genomic_DNA"/>
</dbReference>
<proteinExistence type="predicted"/>
<gene>
    <name evidence="1" type="ORF">GJR95_24575</name>
</gene>
<organism evidence="1 2">
    <name type="scientific">Spirosoma endbachense</name>
    <dbReference type="NCBI Taxonomy" id="2666025"/>
    <lineage>
        <taxon>Bacteria</taxon>
        <taxon>Pseudomonadati</taxon>
        <taxon>Bacteroidota</taxon>
        <taxon>Cytophagia</taxon>
        <taxon>Cytophagales</taxon>
        <taxon>Cytophagaceae</taxon>
        <taxon>Spirosoma</taxon>
    </lineage>
</organism>
<dbReference type="AlphaFoldDB" id="A0A6P1VXR6"/>
<protein>
    <submittedName>
        <fullName evidence="1">Uncharacterized protein</fullName>
    </submittedName>
</protein>
<dbReference type="KEGG" id="senf:GJR95_24575"/>
<evidence type="ECO:0000313" key="2">
    <source>
        <dbReference type="Proteomes" id="UP000464577"/>
    </source>
</evidence>
<evidence type="ECO:0000313" key="1">
    <source>
        <dbReference type="EMBL" id="QHV97991.1"/>
    </source>
</evidence>
<dbReference type="SUPFAM" id="SSF75304">
    <property type="entry name" value="Amidase signature (AS) enzymes"/>
    <property type="match status" value="1"/>
</dbReference>
<sequence length="60" mass="6744">MRSLSASLHGSNWFTTGDLPAGIQFLGRLLAEPTLIRLTRAYEQETLRRIPQKRFTAAGQ</sequence>
<dbReference type="Proteomes" id="UP000464577">
    <property type="component" value="Chromosome"/>
</dbReference>
<dbReference type="InterPro" id="IPR036928">
    <property type="entry name" value="AS_sf"/>
</dbReference>
<reference evidence="1 2" key="1">
    <citation type="submission" date="2019-11" db="EMBL/GenBank/DDBJ databases">
        <title>Spirosoma endbachense sp. nov., isolated from a natural salt meadow.</title>
        <authorList>
            <person name="Rojas J."/>
            <person name="Ambika Manirajan B."/>
            <person name="Ratering S."/>
            <person name="Suarez C."/>
            <person name="Geissler-Plaum R."/>
            <person name="Schnell S."/>
        </authorList>
    </citation>
    <scope>NUCLEOTIDE SEQUENCE [LARGE SCALE GENOMIC DNA]</scope>
    <source>
        <strain evidence="1 2">I-24</strain>
    </source>
</reference>
<dbReference type="RefSeq" id="WP_162388411.1">
    <property type="nucleotide sequence ID" value="NZ_CP045997.1"/>
</dbReference>
<keyword evidence="2" id="KW-1185">Reference proteome</keyword>